<evidence type="ECO:0000313" key="4">
    <source>
        <dbReference type="EMBL" id="SFU19424.1"/>
    </source>
</evidence>
<dbReference type="CDD" id="cd03215">
    <property type="entry name" value="ABC_Carb_Monos_II"/>
    <property type="match status" value="1"/>
</dbReference>
<dbReference type="SUPFAM" id="SSF52540">
    <property type="entry name" value="P-loop containing nucleoside triphosphate hydrolases"/>
    <property type="match status" value="2"/>
</dbReference>
<dbReference type="GO" id="GO:0005524">
    <property type="term" value="F:ATP binding"/>
    <property type="evidence" value="ECO:0007669"/>
    <property type="project" value="UniProtKB-KW"/>
</dbReference>
<dbReference type="RefSeq" id="WP_027264161.1">
    <property type="nucleotide sequence ID" value="NZ_FPAW01000046.1"/>
</dbReference>
<dbReference type="PROSITE" id="PS00211">
    <property type="entry name" value="ABC_TRANSPORTER_1"/>
    <property type="match status" value="1"/>
</dbReference>
<dbReference type="EMBL" id="FPAW01000046">
    <property type="protein sequence ID" value="SFU19424.1"/>
    <property type="molecule type" value="Genomic_DNA"/>
</dbReference>
<dbReference type="Proteomes" id="UP000182466">
    <property type="component" value="Unassembled WGS sequence"/>
</dbReference>
<dbReference type="InterPro" id="IPR050107">
    <property type="entry name" value="ABC_carbohydrate_import_ATPase"/>
</dbReference>
<reference evidence="4 5" key="1">
    <citation type="submission" date="2016-10" db="EMBL/GenBank/DDBJ databases">
        <authorList>
            <person name="de Groot N.N."/>
        </authorList>
    </citation>
    <scope>NUCLEOTIDE SEQUENCE [LARGE SCALE GENOMIC DNA]</scope>
    <source>
        <strain evidence="4 5">CGMCC 1.10959</strain>
    </source>
</reference>
<dbReference type="eggNOG" id="COG3845">
    <property type="taxonomic scope" value="Bacteria"/>
</dbReference>
<dbReference type="Pfam" id="PF00005">
    <property type="entry name" value="ABC_tran"/>
    <property type="match status" value="2"/>
</dbReference>
<dbReference type="InterPro" id="IPR027417">
    <property type="entry name" value="P-loop_NTPase"/>
</dbReference>
<evidence type="ECO:0000256" key="2">
    <source>
        <dbReference type="ARBA" id="ARBA00022840"/>
    </source>
</evidence>
<organism evidence="4 5">
    <name type="scientific">Sedimentitalea nanhaiensis</name>
    <dbReference type="NCBI Taxonomy" id="999627"/>
    <lineage>
        <taxon>Bacteria</taxon>
        <taxon>Pseudomonadati</taxon>
        <taxon>Pseudomonadota</taxon>
        <taxon>Alphaproteobacteria</taxon>
        <taxon>Rhodobacterales</taxon>
        <taxon>Paracoccaceae</taxon>
        <taxon>Sedimentitalea</taxon>
    </lineage>
</organism>
<dbReference type="PANTHER" id="PTHR43790">
    <property type="entry name" value="CARBOHYDRATE TRANSPORT ATP-BINDING PROTEIN MG119-RELATED"/>
    <property type="match status" value="1"/>
</dbReference>
<dbReference type="CDD" id="cd03216">
    <property type="entry name" value="ABC_Carb_Monos_I"/>
    <property type="match status" value="1"/>
</dbReference>
<dbReference type="InterPro" id="IPR017871">
    <property type="entry name" value="ABC_transporter-like_CS"/>
</dbReference>
<feature type="domain" description="ABC transporter" evidence="3">
    <location>
        <begin position="20"/>
        <end position="253"/>
    </location>
</feature>
<dbReference type="PROSITE" id="PS50893">
    <property type="entry name" value="ABC_TRANSPORTER_2"/>
    <property type="match status" value="2"/>
</dbReference>
<evidence type="ECO:0000259" key="3">
    <source>
        <dbReference type="PROSITE" id="PS50893"/>
    </source>
</evidence>
<evidence type="ECO:0000313" key="5">
    <source>
        <dbReference type="Proteomes" id="UP000182466"/>
    </source>
</evidence>
<proteinExistence type="predicted"/>
<keyword evidence="5" id="KW-1185">Reference proteome</keyword>
<dbReference type="GO" id="GO:0016887">
    <property type="term" value="F:ATP hydrolysis activity"/>
    <property type="evidence" value="ECO:0007669"/>
    <property type="project" value="InterPro"/>
</dbReference>
<sequence>MSGLATQEMDLPPDPGAGVIGLNNVTKHFPGVIAVDNVSLTIHAGEVHVLLGENGAGKSTLVGMLAGLQEPDDGFLALAGNRARLASPVASLDAGISTVFQHSMLVPTLTVFENLILGAPWYKRPNRATIEQRMGALQRDFALSLPLDAITGELSLGQQQQIEIARALLRDSRVVILDEATSMLTPQGAEELGARMRKLVQSGLAVIFITHKLSEAYRFGDRISVLKQGRLAGQLGPERLATLSEDQAIDEIVQLMFGRDSGGGDAERRQTSCTDEVLLDVVGLETEGGADVMGLHAISLQVRAGEILGIAGIDGNGQKQLAEALAGQRPVARGRVQLQNNTVTSANVAERRRMGLRYLTDDRLGEGSIGAFPISDNTVLKDVGEPPFWLRGIERPAQIAQHARDLIQHFQVRTPNETTPIGRLSGGNIQKILLGRELLGNARVVVFNKPTYGLDLQNIEASRQRIGEIAAAGKGVILISTDLDELMALADRIIVMEGGRIRGTLDNDGGGEALRLRIGRLMAGEELEQKATA</sequence>
<dbReference type="InterPro" id="IPR003439">
    <property type="entry name" value="ABC_transporter-like_ATP-bd"/>
</dbReference>
<name>A0A1I7E665_9RHOB</name>
<evidence type="ECO:0000256" key="1">
    <source>
        <dbReference type="ARBA" id="ARBA00022741"/>
    </source>
</evidence>
<dbReference type="AlphaFoldDB" id="A0A1I7E665"/>
<dbReference type="Gene3D" id="3.40.50.300">
    <property type="entry name" value="P-loop containing nucleotide triphosphate hydrolases"/>
    <property type="match status" value="2"/>
</dbReference>
<dbReference type="STRING" id="999627.SAMN05216236_14614"/>
<accession>A0A1I7E665</accession>
<gene>
    <name evidence="4" type="ORF">SAMN05216236_14614</name>
</gene>
<keyword evidence="1" id="KW-0547">Nucleotide-binding</keyword>
<dbReference type="InterPro" id="IPR003593">
    <property type="entry name" value="AAA+_ATPase"/>
</dbReference>
<dbReference type="PANTHER" id="PTHR43790:SF4">
    <property type="entry name" value="GUANOSINE IMPORT ATP-BINDING PROTEIN NUPO"/>
    <property type="match status" value="1"/>
</dbReference>
<keyword evidence="2 4" id="KW-0067">ATP-binding</keyword>
<feature type="domain" description="ABC transporter" evidence="3">
    <location>
        <begin position="279"/>
        <end position="523"/>
    </location>
</feature>
<dbReference type="SMART" id="SM00382">
    <property type="entry name" value="AAA"/>
    <property type="match status" value="2"/>
</dbReference>
<protein>
    <submittedName>
        <fullName evidence="4">Nucleoside ABC transporter ATP-binding protein</fullName>
    </submittedName>
</protein>